<dbReference type="AlphaFoldDB" id="A0A1E4RUA0"/>
<dbReference type="Pfam" id="PF08238">
    <property type="entry name" value="Sel1"/>
    <property type="match status" value="7"/>
</dbReference>
<gene>
    <name evidence="3" type="ORF">CYBJADRAFT_169918</name>
</gene>
<evidence type="ECO:0000313" key="3">
    <source>
        <dbReference type="EMBL" id="ODV70859.1"/>
    </source>
</evidence>
<keyword evidence="1" id="KW-0677">Repeat</keyword>
<dbReference type="Proteomes" id="UP000094389">
    <property type="component" value="Unassembled WGS sequence"/>
</dbReference>
<dbReference type="SUPFAM" id="SSF81901">
    <property type="entry name" value="HCP-like"/>
    <property type="match status" value="1"/>
</dbReference>
<feature type="compositionally biased region" description="Polar residues" evidence="2">
    <location>
        <begin position="14"/>
        <end position="25"/>
    </location>
</feature>
<feature type="compositionally biased region" description="Low complexity" evidence="2">
    <location>
        <begin position="57"/>
        <end position="75"/>
    </location>
</feature>
<feature type="compositionally biased region" description="Low complexity" evidence="2">
    <location>
        <begin position="132"/>
        <end position="157"/>
    </location>
</feature>
<dbReference type="PANTHER" id="PTHR46430">
    <property type="entry name" value="PROTEIN SKT5-RELATED"/>
    <property type="match status" value="1"/>
</dbReference>
<feature type="compositionally biased region" description="Basic and acidic residues" evidence="2">
    <location>
        <begin position="161"/>
        <end position="173"/>
    </location>
</feature>
<evidence type="ECO:0000256" key="2">
    <source>
        <dbReference type="SAM" id="MobiDB-lite"/>
    </source>
</evidence>
<organism evidence="3 4">
    <name type="scientific">Cyberlindnera jadinii (strain ATCC 18201 / CBS 1600 / BCRC 20928 / JCM 3617 / NBRC 0987 / NRRL Y-1542)</name>
    <name type="common">Torula yeast</name>
    <name type="synonym">Candida utilis</name>
    <dbReference type="NCBI Taxonomy" id="983966"/>
    <lineage>
        <taxon>Eukaryota</taxon>
        <taxon>Fungi</taxon>
        <taxon>Dikarya</taxon>
        <taxon>Ascomycota</taxon>
        <taxon>Saccharomycotina</taxon>
        <taxon>Saccharomycetes</taxon>
        <taxon>Phaffomycetales</taxon>
        <taxon>Phaffomycetaceae</taxon>
        <taxon>Cyberlindnera</taxon>
    </lineage>
</organism>
<dbReference type="EMBL" id="KV453949">
    <property type="protein sequence ID" value="ODV70859.1"/>
    <property type="molecule type" value="Genomic_DNA"/>
</dbReference>
<dbReference type="Gene3D" id="1.25.40.10">
    <property type="entry name" value="Tetratricopeptide repeat domain"/>
    <property type="match status" value="2"/>
</dbReference>
<dbReference type="GeneID" id="30990382"/>
<dbReference type="OMA" id="NLMMIND"/>
<sequence>MAPYPVQPYPGFVNPQSVSNLSTDSIGHRIQNRDETQVDREVQQYSKHHTEVPDYPSLGNHGMGSSHSLLSVSSGDSKETYSSSSGGHQKQRPVQQPVTPSVPPSVQPSVQQREAYKQSTPAQYNRAPAPVPGQVPAQVPGQVPLQAPGQAPGQVPLHSSHPTDHSIPRDTTRSLEQLQRPQEPLPVQQEQARNAAKTDAPISQRYEELPSQNQRPAQQPPIEKKSPEKNIAQLTAQLEKVSVSDSQLQKFNDMRLKALSPAGTNDSQLQVEWVKLLLALASDKEFVSKYTLNGELMKSNPHHSEIKKNTHAFIKLAIKTLKTVCNEGQNAEALFILASLYSNIPTITVPKPDLLDRNLDKAFVLYVKSGSLGYPLSLYRCGVSCEFGIGTHQDEERALDYYKRATDSGCNQAMFKMALIYADGLLGVRRSATKTVEWLQRAAAQADVDTPHSLFELCKVYSRDFSFMKNPSHPDIEFLRELDRIGVLQDDEKALYYCKEAARLVYPPAQCKLGWCYEYGKMGCTIDPKKSIGWYSRAAKNGNAEAEMALSGWYLTGAKGLLEANDREAFLWAFKSAESGFDKAEYALGYYYEVGLGCERDLEMARKFYQRAASQGHEKAVEKLRGMRDLR</sequence>
<name>A0A1E4RUA0_CYBJN</name>
<protein>
    <submittedName>
        <fullName evidence="3">HCP-like protein</fullName>
    </submittedName>
</protein>
<dbReference type="PANTHER" id="PTHR46430:SF3">
    <property type="entry name" value="ACTIVATOR OF C KINASE PROTEIN 1"/>
    <property type="match status" value="1"/>
</dbReference>
<evidence type="ECO:0000313" key="4">
    <source>
        <dbReference type="Proteomes" id="UP000094389"/>
    </source>
</evidence>
<dbReference type="RefSeq" id="XP_020067898.1">
    <property type="nucleotide sequence ID" value="XM_020215986.1"/>
</dbReference>
<reference evidence="3 4" key="1">
    <citation type="journal article" date="2016" name="Proc. Natl. Acad. Sci. U.S.A.">
        <title>Comparative genomics of biotechnologically important yeasts.</title>
        <authorList>
            <person name="Riley R."/>
            <person name="Haridas S."/>
            <person name="Wolfe K.H."/>
            <person name="Lopes M.R."/>
            <person name="Hittinger C.T."/>
            <person name="Goeker M."/>
            <person name="Salamov A.A."/>
            <person name="Wisecaver J.H."/>
            <person name="Long T.M."/>
            <person name="Calvey C.H."/>
            <person name="Aerts A.L."/>
            <person name="Barry K.W."/>
            <person name="Choi C."/>
            <person name="Clum A."/>
            <person name="Coughlan A.Y."/>
            <person name="Deshpande S."/>
            <person name="Douglass A.P."/>
            <person name="Hanson S.J."/>
            <person name="Klenk H.-P."/>
            <person name="LaButti K.M."/>
            <person name="Lapidus A."/>
            <person name="Lindquist E.A."/>
            <person name="Lipzen A.M."/>
            <person name="Meier-Kolthoff J.P."/>
            <person name="Ohm R.A."/>
            <person name="Otillar R.P."/>
            <person name="Pangilinan J.L."/>
            <person name="Peng Y."/>
            <person name="Rokas A."/>
            <person name="Rosa C.A."/>
            <person name="Scheuner C."/>
            <person name="Sibirny A.A."/>
            <person name="Slot J.C."/>
            <person name="Stielow J.B."/>
            <person name="Sun H."/>
            <person name="Kurtzman C.P."/>
            <person name="Blackwell M."/>
            <person name="Grigoriev I.V."/>
            <person name="Jeffries T.W."/>
        </authorList>
    </citation>
    <scope>NUCLEOTIDE SEQUENCE [LARGE SCALE GENOMIC DNA]</scope>
    <source>
        <strain evidence="4">ATCC 18201 / CBS 1600 / BCRC 20928 / JCM 3617 / NBRC 0987 / NRRL Y-1542</strain>
    </source>
</reference>
<dbReference type="STRING" id="983966.A0A1E4RUA0"/>
<keyword evidence="4" id="KW-1185">Reference proteome</keyword>
<dbReference type="OrthoDB" id="272077at2759"/>
<feature type="region of interest" description="Disordered" evidence="2">
    <location>
        <begin position="1"/>
        <end position="226"/>
    </location>
</feature>
<dbReference type="InterPro" id="IPR006597">
    <property type="entry name" value="Sel1-like"/>
</dbReference>
<dbReference type="SMART" id="SM00671">
    <property type="entry name" value="SEL1"/>
    <property type="match status" value="6"/>
</dbReference>
<accession>A0A1E4RUA0</accession>
<proteinExistence type="predicted"/>
<dbReference type="InterPro" id="IPR051726">
    <property type="entry name" value="Chitin_Synth_Reg"/>
</dbReference>
<dbReference type="InterPro" id="IPR011990">
    <property type="entry name" value="TPR-like_helical_dom_sf"/>
</dbReference>
<feature type="compositionally biased region" description="Basic and acidic residues" evidence="2">
    <location>
        <begin position="31"/>
        <end position="52"/>
    </location>
</feature>
<evidence type="ECO:0000256" key="1">
    <source>
        <dbReference type="ARBA" id="ARBA00022737"/>
    </source>
</evidence>